<dbReference type="InterPro" id="IPR010982">
    <property type="entry name" value="Lambda_DNA-bd_dom_sf"/>
</dbReference>
<comment type="caution">
    <text evidence="2">The sequence shown here is derived from an EMBL/GenBank/DDBJ whole genome shotgun (WGS) entry which is preliminary data.</text>
</comment>
<name>A0A850R792_9LACO</name>
<dbReference type="SMART" id="SM00530">
    <property type="entry name" value="HTH_XRE"/>
    <property type="match status" value="1"/>
</dbReference>
<reference evidence="2 3" key="1">
    <citation type="submission" date="2020-06" db="EMBL/GenBank/DDBJ databases">
        <authorList>
            <person name="Kang J."/>
        </authorList>
    </citation>
    <scope>NUCLEOTIDE SEQUENCE [LARGE SCALE GENOMIC DNA]</scope>
    <source>
        <strain evidence="2 3">DCY120</strain>
    </source>
</reference>
<dbReference type="InterPro" id="IPR001387">
    <property type="entry name" value="Cro/C1-type_HTH"/>
</dbReference>
<dbReference type="PROSITE" id="PS50943">
    <property type="entry name" value="HTH_CROC1"/>
    <property type="match status" value="1"/>
</dbReference>
<organism evidence="2 3">
    <name type="scientific">Bombilactobacillus apium</name>
    <dbReference type="NCBI Taxonomy" id="2675299"/>
    <lineage>
        <taxon>Bacteria</taxon>
        <taxon>Bacillati</taxon>
        <taxon>Bacillota</taxon>
        <taxon>Bacilli</taxon>
        <taxon>Lactobacillales</taxon>
        <taxon>Lactobacillaceae</taxon>
        <taxon>Bombilactobacillus</taxon>
    </lineage>
</organism>
<evidence type="ECO:0000313" key="3">
    <source>
        <dbReference type="Proteomes" id="UP000563523"/>
    </source>
</evidence>
<accession>A0A850R792</accession>
<keyword evidence="3" id="KW-1185">Reference proteome</keyword>
<dbReference type="Proteomes" id="UP000563523">
    <property type="component" value="Unassembled WGS sequence"/>
</dbReference>
<dbReference type="SUPFAM" id="SSF47413">
    <property type="entry name" value="lambda repressor-like DNA-binding domains"/>
    <property type="match status" value="1"/>
</dbReference>
<sequence>MTTKKFSDLLKEDLADPNFKKAYAQEMGKLDSAVEFQRARLSAGLTQGDLAAKAGLAQATVVRIERGDNTSFASLSKFALALGKTLKVKFI</sequence>
<gene>
    <name evidence="2" type="ORF">HU830_04990</name>
</gene>
<feature type="domain" description="HTH cro/C1-type" evidence="1">
    <location>
        <begin position="36"/>
        <end position="89"/>
    </location>
</feature>
<dbReference type="RefSeq" id="WP_176942690.1">
    <property type="nucleotide sequence ID" value="NZ_JABZEC010000004.1"/>
</dbReference>
<dbReference type="CDD" id="cd00093">
    <property type="entry name" value="HTH_XRE"/>
    <property type="match status" value="1"/>
</dbReference>
<dbReference type="GO" id="GO:0003677">
    <property type="term" value="F:DNA binding"/>
    <property type="evidence" value="ECO:0007669"/>
    <property type="project" value="InterPro"/>
</dbReference>
<dbReference type="Pfam" id="PF01381">
    <property type="entry name" value="HTH_3"/>
    <property type="match status" value="1"/>
</dbReference>
<dbReference type="Gene3D" id="1.10.260.40">
    <property type="entry name" value="lambda repressor-like DNA-binding domains"/>
    <property type="match status" value="1"/>
</dbReference>
<evidence type="ECO:0000259" key="1">
    <source>
        <dbReference type="PROSITE" id="PS50943"/>
    </source>
</evidence>
<evidence type="ECO:0000313" key="2">
    <source>
        <dbReference type="EMBL" id="NVY96522.1"/>
    </source>
</evidence>
<dbReference type="EMBL" id="JABZEC010000004">
    <property type="protein sequence ID" value="NVY96522.1"/>
    <property type="molecule type" value="Genomic_DNA"/>
</dbReference>
<protein>
    <submittedName>
        <fullName evidence="2">Helix-turn-helix transcriptional regulator</fullName>
    </submittedName>
</protein>
<proteinExistence type="predicted"/>
<dbReference type="AlphaFoldDB" id="A0A850R792"/>